<reference evidence="10 11" key="1">
    <citation type="submission" date="2024-06" db="EMBL/GenBank/DDBJ databases">
        <title>Genomic Encyclopedia of Type Strains, Phase IV (KMG-IV): sequencing the most valuable type-strain genomes for metagenomic binning, comparative biology and taxonomic classification.</title>
        <authorList>
            <person name="Goeker M."/>
        </authorList>
    </citation>
    <scope>NUCLEOTIDE SEQUENCE [LARGE SCALE GENOMIC DNA]</scope>
    <source>
        <strain evidence="10 11">DSM 29780</strain>
    </source>
</reference>
<comment type="similarity">
    <text evidence="2">Belongs to the bacterial solute-binding protein 1 family.</text>
</comment>
<evidence type="ECO:0000256" key="2">
    <source>
        <dbReference type="ARBA" id="ARBA00008520"/>
    </source>
</evidence>
<dbReference type="Pfam" id="PF01547">
    <property type="entry name" value="SBP_bac_1"/>
    <property type="match status" value="1"/>
</dbReference>
<dbReference type="EMBL" id="JBEPMB010000003">
    <property type="protein sequence ID" value="MET3614066.1"/>
    <property type="molecule type" value="Genomic_DNA"/>
</dbReference>
<dbReference type="PANTHER" id="PTHR43649">
    <property type="entry name" value="ARABINOSE-BINDING PROTEIN-RELATED"/>
    <property type="match status" value="1"/>
</dbReference>
<evidence type="ECO:0000256" key="5">
    <source>
        <dbReference type="ARBA" id="ARBA00022764"/>
    </source>
</evidence>
<keyword evidence="10" id="KW-0813">Transport</keyword>
<keyword evidence="10" id="KW-0762">Sugar transport</keyword>
<comment type="subcellular location">
    <subcellularLocation>
        <location evidence="1">Periplasm</location>
    </subcellularLocation>
</comment>
<name>A0ABV2J174_9HYPH</name>
<evidence type="ECO:0000256" key="3">
    <source>
        <dbReference type="ARBA" id="ARBA00022475"/>
    </source>
</evidence>
<dbReference type="RefSeq" id="WP_354556584.1">
    <property type="nucleotide sequence ID" value="NZ_JBEPMB010000003.1"/>
</dbReference>
<dbReference type="PANTHER" id="PTHR43649:SF33">
    <property type="entry name" value="POLYGALACTURONAN_RHAMNOGALACTURONAN-BINDING PROTEIN YTCQ"/>
    <property type="match status" value="1"/>
</dbReference>
<keyword evidence="3" id="KW-1003">Cell membrane</keyword>
<evidence type="ECO:0000256" key="9">
    <source>
        <dbReference type="SAM" id="SignalP"/>
    </source>
</evidence>
<keyword evidence="5" id="KW-0574">Periplasm</keyword>
<feature type="signal peptide" evidence="9">
    <location>
        <begin position="1"/>
        <end position="26"/>
    </location>
</feature>
<evidence type="ECO:0000256" key="1">
    <source>
        <dbReference type="ARBA" id="ARBA00004418"/>
    </source>
</evidence>
<dbReference type="SUPFAM" id="SSF53850">
    <property type="entry name" value="Periplasmic binding protein-like II"/>
    <property type="match status" value="1"/>
</dbReference>
<organism evidence="10 11">
    <name type="scientific">Rhizobium aquaticum</name>
    <dbReference type="NCBI Taxonomy" id="1549636"/>
    <lineage>
        <taxon>Bacteria</taxon>
        <taxon>Pseudomonadati</taxon>
        <taxon>Pseudomonadota</taxon>
        <taxon>Alphaproteobacteria</taxon>
        <taxon>Hyphomicrobiales</taxon>
        <taxon>Rhizobiaceae</taxon>
        <taxon>Rhizobium/Agrobacterium group</taxon>
        <taxon>Rhizobium</taxon>
    </lineage>
</organism>
<keyword evidence="11" id="KW-1185">Reference proteome</keyword>
<evidence type="ECO:0000313" key="11">
    <source>
        <dbReference type="Proteomes" id="UP001549047"/>
    </source>
</evidence>
<proteinExistence type="inferred from homology"/>
<keyword evidence="7" id="KW-0564">Palmitate</keyword>
<keyword evidence="8" id="KW-0449">Lipoprotein</keyword>
<evidence type="ECO:0000256" key="6">
    <source>
        <dbReference type="ARBA" id="ARBA00023136"/>
    </source>
</evidence>
<comment type="caution">
    <text evidence="10">The sequence shown here is derived from an EMBL/GenBank/DDBJ whole genome shotgun (WGS) entry which is preliminary data.</text>
</comment>
<evidence type="ECO:0000313" key="10">
    <source>
        <dbReference type="EMBL" id="MET3614066.1"/>
    </source>
</evidence>
<evidence type="ECO:0000256" key="4">
    <source>
        <dbReference type="ARBA" id="ARBA00022729"/>
    </source>
</evidence>
<evidence type="ECO:0000256" key="8">
    <source>
        <dbReference type="ARBA" id="ARBA00023288"/>
    </source>
</evidence>
<sequence>MKFSTFGKTLAITAAALGLWASTSLAADTTIEFIQWWEPEMPAGAMRGIMDQFEKENPGIKVTLVSGPYATTHDQIVVGAASGTLSDVVGLDGAWVNGLTKQGAITDMGALMDKAKYDRSQLADIVKVDGKSVMFPVASFVYPVFVNLDLAKAAGVDKMPTNRTEFAAAAKKMTDASKNVYGWVLPLSLQSPSGIQNDVMSWVWASGGSMLKDGKPNLENDDVVGTLDYINKLNKDGVVSPGIFAKKEQDKVEEFVNGRVGMMIDSLAHVNLIRQRNPNLHFGVSALPAKDGYTGKRGMPYASWGIGISESSKHKDEAWKLVEFLMSPKVNSQLVSIANAFPGNVKAQPDFVKTDAIFGDAFKIYQSGYPANEFVGLPVAEELMRDMNVEVQKLFDGQQSAKDAAAKAQKAWLAKF</sequence>
<dbReference type="CDD" id="cd13585">
    <property type="entry name" value="PBP2_TMBP_like"/>
    <property type="match status" value="1"/>
</dbReference>
<accession>A0ABV2J174</accession>
<feature type="chain" id="PRO_5045571231" evidence="9">
    <location>
        <begin position="27"/>
        <end position="416"/>
    </location>
</feature>
<keyword evidence="4 9" id="KW-0732">Signal</keyword>
<dbReference type="InterPro" id="IPR050490">
    <property type="entry name" value="Bact_solute-bd_prot1"/>
</dbReference>
<dbReference type="Gene3D" id="3.40.190.10">
    <property type="entry name" value="Periplasmic binding protein-like II"/>
    <property type="match status" value="1"/>
</dbReference>
<gene>
    <name evidence="10" type="ORF">ABID16_002403</name>
</gene>
<dbReference type="InterPro" id="IPR006059">
    <property type="entry name" value="SBP"/>
</dbReference>
<evidence type="ECO:0000256" key="7">
    <source>
        <dbReference type="ARBA" id="ARBA00023139"/>
    </source>
</evidence>
<keyword evidence="6" id="KW-0472">Membrane</keyword>
<protein>
    <submittedName>
        <fullName evidence="10">Multiple sugar transport system substrate-binding protein</fullName>
    </submittedName>
</protein>
<dbReference type="Proteomes" id="UP001549047">
    <property type="component" value="Unassembled WGS sequence"/>
</dbReference>